<dbReference type="Gene3D" id="3.30.70.1660">
    <property type="match status" value="1"/>
</dbReference>
<keyword evidence="7" id="KW-1185">Reference proteome</keyword>
<keyword evidence="3" id="KW-0648">Protein biosynthesis</keyword>
<dbReference type="PANTHER" id="PTHR43804">
    <property type="entry name" value="LD18447P"/>
    <property type="match status" value="1"/>
</dbReference>
<dbReference type="SUPFAM" id="SSF75620">
    <property type="entry name" value="Release factor"/>
    <property type="match status" value="1"/>
</dbReference>
<feature type="domain" description="Prokaryotic-type class I peptide chain release factors" evidence="5">
    <location>
        <begin position="277"/>
        <end position="293"/>
    </location>
</feature>
<feature type="compositionally biased region" description="Acidic residues" evidence="4">
    <location>
        <begin position="84"/>
        <end position="94"/>
    </location>
</feature>
<dbReference type="Pfam" id="PF00472">
    <property type="entry name" value="RF-1"/>
    <property type="match status" value="1"/>
</dbReference>
<feature type="region of interest" description="Disordered" evidence="4">
    <location>
        <begin position="58"/>
        <end position="111"/>
    </location>
</feature>
<dbReference type="InterPro" id="IPR050057">
    <property type="entry name" value="Prokaryotic/Mito_RF"/>
</dbReference>
<evidence type="ECO:0000256" key="3">
    <source>
        <dbReference type="ARBA" id="ARBA00022917"/>
    </source>
</evidence>
<evidence type="ECO:0000313" key="7">
    <source>
        <dbReference type="Proteomes" id="UP000007494"/>
    </source>
</evidence>
<dbReference type="Gene3D" id="3.30.160.20">
    <property type="match status" value="1"/>
</dbReference>
<comment type="similarity">
    <text evidence="1">Belongs to the prokaryotic/mitochondrial release factor family.</text>
</comment>
<dbReference type="PROSITE" id="PS00745">
    <property type="entry name" value="RF_PROK_I"/>
    <property type="match status" value="1"/>
</dbReference>
<dbReference type="Pfam" id="PF03462">
    <property type="entry name" value="PCRF"/>
    <property type="match status" value="1"/>
</dbReference>
<dbReference type="InterPro" id="IPR005139">
    <property type="entry name" value="PCRF"/>
</dbReference>
<protein>
    <recommendedName>
        <fullName evidence="5">Prokaryotic-type class I peptide chain release factors domain-containing protein</fullName>
    </recommendedName>
</protein>
<proteinExistence type="inferred from homology"/>
<dbReference type="InParanoid" id="F0VNL6"/>
<dbReference type="RefSeq" id="XP_003885340.1">
    <property type="nucleotide sequence ID" value="XM_003885291.1"/>
</dbReference>
<sequence>MHHSQFALFSSIFPESLLSSLQAYVDCRKEKEVLTQLLADSHEALCLRIASPGEARRVGEERACSLPRGSPTRPLRVASGGERDTDETQSEEENEHGSRQQSRSSKDAEDEDALPAFLTDDPDWVSVHLEACRNEELFLTDFYLNRGALRQGLAEVREACSSTGREKEKTNSQEEQKDKETFFLTDPEDDELALQGDAVLEIQAGVGGEDAALFSRPDAFRFLSLEAGIHRVQRVPPTEARGRMQTSATAVTVLPRSSNLEDKIDLSPPTLKIDFMRASGPGGQSVNKSETAVRITHKPTGVSVHCMRTQSQTENKNLALELLRAQLLQQMMRKASEERGRAIDAQKGSKDRSEKIRTYNFQRDVVTDHRCRMHVNGVEDFLDTSDGLGAILDVLRRQREDAQLSVLLAEIRTTLRMLRSSRDSRRA</sequence>
<dbReference type="VEuPathDB" id="ToxoDB:NCLIV_057350"/>
<dbReference type="InterPro" id="IPR045853">
    <property type="entry name" value="Pep_chain_release_fac_I_sf"/>
</dbReference>
<dbReference type="AlphaFoldDB" id="F0VNL6"/>
<dbReference type="PANTHER" id="PTHR43804:SF7">
    <property type="entry name" value="LD18447P"/>
    <property type="match status" value="1"/>
</dbReference>
<name>F0VNL6_NEOCL</name>
<dbReference type="InterPro" id="IPR000352">
    <property type="entry name" value="Pep_chain_release_fac_I"/>
</dbReference>
<evidence type="ECO:0000313" key="6">
    <source>
        <dbReference type="EMBL" id="CBZ55312.1"/>
    </source>
</evidence>
<organism evidence="6 7">
    <name type="scientific">Neospora caninum (strain Liverpool)</name>
    <dbReference type="NCBI Taxonomy" id="572307"/>
    <lineage>
        <taxon>Eukaryota</taxon>
        <taxon>Sar</taxon>
        <taxon>Alveolata</taxon>
        <taxon>Apicomplexa</taxon>
        <taxon>Conoidasida</taxon>
        <taxon>Coccidia</taxon>
        <taxon>Eucoccidiorida</taxon>
        <taxon>Eimeriorina</taxon>
        <taxon>Sarcocystidae</taxon>
        <taxon>Neospora</taxon>
    </lineage>
</organism>
<dbReference type="Proteomes" id="UP000007494">
    <property type="component" value="Chromosome XI"/>
</dbReference>
<evidence type="ECO:0000256" key="4">
    <source>
        <dbReference type="SAM" id="MobiDB-lite"/>
    </source>
</evidence>
<dbReference type="GO" id="GO:0005737">
    <property type="term" value="C:cytoplasm"/>
    <property type="evidence" value="ECO:0007669"/>
    <property type="project" value="UniProtKB-ARBA"/>
</dbReference>
<evidence type="ECO:0000256" key="2">
    <source>
        <dbReference type="ARBA" id="ARBA00022481"/>
    </source>
</evidence>
<dbReference type="GeneID" id="13440725"/>
<gene>
    <name evidence="6" type="ORF">NCLIV_057350</name>
</gene>
<evidence type="ECO:0000259" key="5">
    <source>
        <dbReference type="PROSITE" id="PS00745"/>
    </source>
</evidence>
<dbReference type="OrthoDB" id="2019491at2759"/>
<dbReference type="GO" id="GO:0003747">
    <property type="term" value="F:translation release factor activity"/>
    <property type="evidence" value="ECO:0007669"/>
    <property type="project" value="InterPro"/>
</dbReference>
<evidence type="ECO:0000256" key="1">
    <source>
        <dbReference type="ARBA" id="ARBA00010835"/>
    </source>
</evidence>
<dbReference type="EMBL" id="FR823392">
    <property type="protein sequence ID" value="CBZ55312.1"/>
    <property type="molecule type" value="Genomic_DNA"/>
</dbReference>
<dbReference type="eggNOG" id="KOG2726">
    <property type="taxonomic scope" value="Eukaryota"/>
</dbReference>
<keyword evidence="2" id="KW-0488">Methylation</keyword>
<reference evidence="7" key="1">
    <citation type="journal article" date="2012" name="PLoS Pathog.">
        <title>Comparative genomics of the apicomplexan parasites Toxoplasma gondii and Neospora caninum: Coccidia differing in host range and transmission strategy.</title>
        <authorList>
            <person name="Reid A.J."/>
            <person name="Vermont S.J."/>
            <person name="Cotton J.A."/>
            <person name="Harris D."/>
            <person name="Hill-Cawthorne G.A."/>
            <person name="Konen-Waisman S."/>
            <person name="Latham S.M."/>
            <person name="Mourier T."/>
            <person name="Norton R."/>
            <person name="Quail M.A."/>
            <person name="Sanders M."/>
            <person name="Shanmugam D."/>
            <person name="Sohal A."/>
            <person name="Wasmuth J.D."/>
            <person name="Brunk B."/>
            <person name="Grigg M.E."/>
            <person name="Howard J.C."/>
            <person name="Parkinson J."/>
            <person name="Roos D.S."/>
            <person name="Trees A.J."/>
            <person name="Berriman M."/>
            <person name="Pain A."/>
            <person name="Wastling J.M."/>
        </authorList>
    </citation>
    <scope>NUCLEOTIDE SEQUENCE [LARGE SCALE GENOMIC DNA]</scope>
    <source>
        <strain evidence="7">Liverpool</strain>
    </source>
</reference>
<accession>F0VNL6</accession>